<reference evidence="2 3" key="1">
    <citation type="submission" date="2023-08" db="EMBL/GenBank/DDBJ databases">
        <title>Annotated Genome Sequence of Vanrija albida AlHP1.</title>
        <authorList>
            <person name="Herzog R."/>
        </authorList>
    </citation>
    <scope>NUCLEOTIDE SEQUENCE [LARGE SCALE GENOMIC DNA]</scope>
    <source>
        <strain evidence="2 3">AlHP1</strain>
    </source>
</reference>
<name>A0ABR3QC51_9TREE</name>
<comment type="caution">
    <text evidence="2">The sequence shown here is derived from an EMBL/GenBank/DDBJ whole genome shotgun (WGS) entry which is preliminary data.</text>
</comment>
<evidence type="ECO:0000313" key="2">
    <source>
        <dbReference type="EMBL" id="KAL1411933.1"/>
    </source>
</evidence>
<sequence>MCIPLSHILRRILCLGAGGDRDDNDNEDAAPPPPPLAATLPPEALVRSLLAERATVAAALPPEALVLSLLAERRGMRLPPEALVASLLSQPRADDRQPMPIRPPPHSVQSQRAPAAFRLLWVRYGEATPAWTGR</sequence>
<gene>
    <name evidence="2" type="ORF">Q8F55_002922</name>
</gene>
<dbReference type="RefSeq" id="XP_069211877.1">
    <property type="nucleotide sequence ID" value="XM_069351491.1"/>
</dbReference>
<dbReference type="GeneID" id="95983965"/>
<accession>A0ABR3QC51</accession>
<evidence type="ECO:0000313" key="3">
    <source>
        <dbReference type="Proteomes" id="UP001565368"/>
    </source>
</evidence>
<proteinExistence type="predicted"/>
<dbReference type="EMBL" id="JBBXJM010000002">
    <property type="protein sequence ID" value="KAL1411933.1"/>
    <property type="molecule type" value="Genomic_DNA"/>
</dbReference>
<organism evidence="2 3">
    <name type="scientific">Vanrija albida</name>
    <dbReference type="NCBI Taxonomy" id="181172"/>
    <lineage>
        <taxon>Eukaryota</taxon>
        <taxon>Fungi</taxon>
        <taxon>Dikarya</taxon>
        <taxon>Basidiomycota</taxon>
        <taxon>Agaricomycotina</taxon>
        <taxon>Tremellomycetes</taxon>
        <taxon>Trichosporonales</taxon>
        <taxon>Trichosporonaceae</taxon>
        <taxon>Vanrija</taxon>
    </lineage>
</organism>
<feature type="region of interest" description="Disordered" evidence="1">
    <location>
        <begin position="91"/>
        <end position="111"/>
    </location>
</feature>
<keyword evidence="3" id="KW-1185">Reference proteome</keyword>
<evidence type="ECO:0000256" key="1">
    <source>
        <dbReference type="SAM" id="MobiDB-lite"/>
    </source>
</evidence>
<protein>
    <submittedName>
        <fullName evidence="2">Uncharacterized protein</fullName>
    </submittedName>
</protein>
<dbReference type="Proteomes" id="UP001565368">
    <property type="component" value="Unassembled WGS sequence"/>
</dbReference>